<feature type="chain" id="PRO_5042937889" evidence="2">
    <location>
        <begin position="24"/>
        <end position="1162"/>
    </location>
</feature>
<dbReference type="Pfam" id="PF00041">
    <property type="entry name" value="fn3"/>
    <property type="match status" value="1"/>
</dbReference>
<feature type="compositionally biased region" description="Polar residues" evidence="1">
    <location>
        <begin position="1004"/>
        <end position="1020"/>
    </location>
</feature>
<dbReference type="SUPFAM" id="SSF49265">
    <property type="entry name" value="Fibronectin type III"/>
    <property type="match status" value="1"/>
</dbReference>
<proteinExistence type="predicted"/>
<keyword evidence="5" id="KW-1185">Reference proteome</keyword>
<dbReference type="GO" id="GO:0004622">
    <property type="term" value="F:phosphatidylcholine lysophospholipase activity"/>
    <property type="evidence" value="ECO:0007669"/>
    <property type="project" value="TreeGrafter"/>
</dbReference>
<keyword evidence="2" id="KW-0732">Signal</keyword>
<evidence type="ECO:0000256" key="2">
    <source>
        <dbReference type="SAM" id="SignalP"/>
    </source>
</evidence>
<feature type="region of interest" description="Disordered" evidence="1">
    <location>
        <begin position="1004"/>
        <end position="1024"/>
    </location>
</feature>
<evidence type="ECO:0000313" key="5">
    <source>
        <dbReference type="Proteomes" id="UP001303373"/>
    </source>
</evidence>
<dbReference type="Gene3D" id="2.60.40.10">
    <property type="entry name" value="Immunoglobulins"/>
    <property type="match status" value="2"/>
</dbReference>
<feature type="region of interest" description="Disordered" evidence="1">
    <location>
        <begin position="119"/>
        <end position="139"/>
    </location>
</feature>
<dbReference type="Pfam" id="PF00657">
    <property type="entry name" value="Lipase_GDSL"/>
    <property type="match status" value="1"/>
</dbReference>
<feature type="compositionally biased region" description="Low complexity" evidence="1">
    <location>
        <begin position="637"/>
        <end position="653"/>
    </location>
</feature>
<dbReference type="Gene3D" id="3.40.50.1110">
    <property type="entry name" value="SGNH hydrolase"/>
    <property type="match status" value="1"/>
</dbReference>
<dbReference type="InterPro" id="IPR003961">
    <property type="entry name" value="FN3_dom"/>
</dbReference>
<sequence>MSFFRWATGALLALNIFPNVASARHNAVPLPKDPFNGMDYSKLADLIAAMPAPPSNEPPAFVPQTYPTNINEKRAGGTKVMIVGDSMTQGLEGDWTWRYRIWQWAQVNNLGWDFVGPYTGTRNPPKTQPPQPEPLYGSKAPNGGIIATGGYAAGVDPAFDSDHFSIWGRAMAEDVGEIHDVVAAHPPDIMLVMLGFNDIGWFYSDAQGLFDNLGLFLTKAREAKPDIKFVIANVPQRTSLGREDLPEQTTKYNQILSDNIASLGNDQSPCYLVHLQENYNCGLDSCPAGYDGLHPNSVGEYQIASAFSKTLFNDMKIGSGPLAIPANIPSRPVPVPSNFQVQTSPQGWTATWDQVYGAISYNVRTRIPGLTDWAVANTAMHRFDPQWPVANSTYEAQVQVSCGENCAGDWSAVGSAKCVPQTPAAPQNAHVSSSGSSITVSWDASPGDIIQYDVIWWDLTQPCSWLGGGGFKSSPATVDGLVQGHKYMVGVSGFNANGEGFPTLLNSIIIGAGAPGTATGLKIIANDATTAHLTWDPVANAAGYHVYTRNTANASDVSTLQPWTQDEPCADDGWLFPGVWNYEFCIQAFNGDQVGPKGNCVIAPSPTSGVVAASCSPTGHQFSGCAFGAVPTFTDHPTSPSTPGPTASPTSSPMHQKPDPTTTATKPYMSISCNSDAVKNAGRPGVDMSTYWETLDCQDAWTDVETNWENEPHFSSYEFTKEMAHTFDQTAPEWNCQNLTFNGPTNCKVPISCDSVNSPAGWFIMNGVVGLEGVISSVAGTLTISSTYASEQASDLVSAFGNVDDGKLQAILGIVSLGLGVLGTPQFGDLIKELNNVQKGLGDTISAVKDATTNLAGQSIATVNQAVAGGQTGVSEQNSLEVNIANIIGTWQQALTDYNTQLFNGSPDSIVAILHYIVDGTFFTGNTVPTLTQKSWLDRALYPLLINYLWSLGEAPVFLMDVNKPCDAKNPPSAPISGNKTETYHCVNGNSYYLASAKGSAYSPSGCNPSNPRQQCSSADFSEPPGLSTLQPGNKWGGVTPEDLATGSVQTWLSNGRKNGVDNSKTYASDIIGQIYDVYSNPNAIFQLPGFFNLPVCSADEARSNWKETSFAGRAKTANYPCNQKLFLGTCFGLLLVEFNEPSAVLTSSRTDPFARCSLTVF</sequence>
<dbReference type="InterPro" id="IPR051532">
    <property type="entry name" value="Ester_Hydrolysis_Enzymes"/>
</dbReference>
<protein>
    <submittedName>
        <fullName evidence="4">Esterase, SGNH hydrolase-type</fullName>
    </submittedName>
</protein>
<gene>
    <name evidence="4" type="ORF">R9X50_00250300</name>
</gene>
<dbReference type="InterPro" id="IPR036116">
    <property type="entry name" value="FN3_sf"/>
</dbReference>
<feature type="region of interest" description="Disordered" evidence="1">
    <location>
        <begin position="634"/>
        <end position="667"/>
    </location>
</feature>
<feature type="signal peptide" evidence="2">
    <location>
        <begin position="1"/>
        <end position="23"/>
    </location>
</feature>
<dbReference type="PANTHER" id="PTHR30383:SF19">
    <property type="entry name" value="FIBRONECTIN TYPE-III DOMAIN-CONTAINING PROTEIN"/>
    <property type="match status" value="1"/>
</dbReference>
<accession>A0AAQ3R926</accession>
<evidence type="ECO:0000256" key="1">
    <source>
        <dbReference type="SAM" id="MobiDB-lite"/>
    </source>
</evidence>
<dbReference type="PROSITE" id="PS50853">
    <property type="entry name" value="FN3"/>
    <property type="match status" value="1"/>
</dbReference>
<dbReference type="SUPFAM" id="SSF52266">
    <property type="entry name" value="SGNH hydrolase"/>
    <property type="match status" value="1"/>
</dbReference>
<evidence type="ECO:0000259" key="3">
    <source>
        <dbReference type="PROSITE" id="PS50853"/>
    </source>
</evidence>
<keyword evidence="4" id="KW-0378">Hydrolase</keyword>
<name>A0AAQ3R926_9PEZI</name>
<reference evidence="4 5" key="1">
    <citation type="submission" date="2023-11" db="EMBL/GenBank/DDBJ databases">
        <title>An acidophilic fungus is an integral part of prey digestion in a carnivorous sundew plant.</title>
        <authorList>
            <person name="Tsai I.J."/>
        </authorList>
    </citation>
    <scope>NUCLEOTIDE SEQUENCE [LARGE SCALE GENOMIC DNA]</scope>
    <source>
        <strain evidence="4">169a</strain>
    </source>
</reference>
<dbReference type="PANTHER" id="PTHR30383">
    <property type="entry name" value="THIOESTERASE 1/PROTEASE 1/LYSOPHOSPHOLIPASE L1"/>
    <property type="match status" value="1"/>
</dbReference>
<dbReference type="InterPro" id="IPR036514">
    <property type="entry name" value="SGNH_hydro_sf"/>
</dbReference>
<evidence type="ECO:0000313" key="4">
    <source>
        <dbReference type="EMBL" id="WPG99684.1"/>
    </source>
</evidence>
<dbReference type="CDD" id="cd00063">
    <property type="entry name" value="FN3"/>
    <property type="match status" value="2"/>
</dbReference>
<dbReference type="AlphaFoldDB" id="A0AAQ3R926"/>
<dbReference type="SMART" id="SM00060">
    <property type="entry name" value="FN3"/>
    <property type="match status" value="2"/>
</dbReference>
<dbReference type="EMBL" id="CP138582">
    <property type="protein sequence ID" value="WPG99684.1"/>
    <property type="molecule type" value="Genomic_DNA"/>
</dbReference>
<dbReference type="Proteomes" id="UP001303373">
    <property type="component" value="Chromosome 3"/>
</dbReference>
<organism evidence="4 5">
    <name type="scientific">Acrodontium crateriforme</name>
    <dbReference type="NCBI Taxonomy" id="150365"/>
    <lineage>
        <taxon>Eukaryota</taxon>
        <taxon>Fungi</taxon>
        <taxon>Dikarya</taxon>
        <taxon>Ascomycota</taxon>
        <taxon>Pezizomycotina</taxon>
        <taxon>Dothideomycetes</taxon>
        <taxon>Dothideomycetidae</taxon>
        <taxon>Mycosphaerellales</taxon>
        <taxon>Teratosphaeriaceae</taxon>
        <taxon>Acrodontium</taxon>
    </lineage>
</organism>
<feature type="domain" description="Fibronectin type-III" evidence="3">
    <location>
        <begin position="422"/>
        <end position="513"/>
    </location>
</feature>
<dbReference type="InterPro" id="IPR001087">
    <property type="entry name" value="GDSL"/>
</dbReference>
<dbReference type="InterPro" id="IPR013783">
    <property type="entry name" value="Ig-like_fold"/>
</dbReference>